<dbReference type="EMBL" id="SDDZ01000008">
    <property type="protein sequence ID" value="RXJ46012.1"/>
    <property type="molecule type" value="Genomic_DNA"/>
</dbReference>
<dbReference type="Proteomes" id="UP000289792">
    <property type="component" value="Unassembled WGS sequence"/>
</dbReference>
<sequence length="120" mass="13725">MDKRGPTSIFNVQPSIFGTLMVVFGRIQSRDTPYLLPTYTIDIFKIPNLTFKVKLFQVQVHFPSFAKAMDGQSDGRAISTSQNMDKNAPYFDIRCSAFNNRYFLPLLVFSTNNFAQRKSP</sequence>
<evidence type="ECO:0000313" key="2">
    <source>
        <dbReference type="Proteomes" id="UP000289792"/>
    </source>
</evidence>
<proteinExistence type="predicted"/>
<comment type="caution">
    <text evidence="1">The sequence shown here is derived from an EMBL/GenBank/DDBJ whole genome shotgun (WGS) entry which is preliminary data.</text>
</comment>
<dbReference type="AlphaFoldDB" id="A0A4Q0XDJ4"/>
<gene>
    <name evidence="1" type="ORF">ESZ48_13035</name>
</gene>
<keyword evidence="2" id="KW-1185">Reference proteome</keyword>
<reference evidence="1 2" key="1">
    <citation type="submission" date="2019-01" db="EMBL/GenBank/DDBJ databases">
        <title>Genome sequence of the Antarctic species Gelidibacter gilvus ACAM 158(T).</title>
        <authorList>
            <person name="Bowman J.P."/>
        </authorList>
    </citation>
    <scope>NUCLEOTIDE SEQUENCE [LARGE SCALE GENOMIC DNA]</scope>
    <source>
        <strain evidence="1 2">IC158</strain>
    </source>
</reference>
<dbReference type="RefSeq" id="WP_129017942.1">
    <property type="nucleotide sequence ID" value="NZ_SDDZ01000008.1"/>
</dbReference>
<accession>A0A4Q0XDJ4</accession>
<protein>
    <submittedName>
        <fullName evidence="1">Uncharacterized protein</fullName>
    </submittedName>
</protein>
<evidence type="ECO:0000313" key="1">
    <source>
        <dbReference type="EMBL" id="RXJ46012.1"/>
    </source>
</evidence>
<organism evidence="1 2">
    <name type="scientific">Gelidibacter gilvus</name>
    <dbReference type="NCBI Taxonomy" id="59602"/>
    <lineage>
        <taxon>Bacteria</taxon>
        <taxon>Pseudomonadati</taxon>
        <taxon>Bacteroidota</taxon>
        <taxon>Flavobacteriia</taxon>
        <taxon>Flavobacteriales</taxon>
        <taxon>Flavobacteriaceae</taxon>
        <taxon>Gelidibacter</taxon>
    </lineage>
</organism>
<name>A0A4Q0XDJ4_9FLAO</name>